<evidence type="ECO:0000256" key="6">
    <source>
        <dbReference type="ARBA" id="ARBA00023239"/>
    </source>
</evidence>
<evidence type="ECO:0000259" key="10">
    <source>
        <dbReference type="SMART" id="SM00478"/>
    </source>
</evidence>
<dbReference type="InterPro" id="IPR052054">
    <property type="entry name" value="Oxidative_DNA_repair_enzyme"/>
</dbReference>
<dbReference type="PANTHER" id="PTHR10242">
    <property type="entry name" value="8-OXOGUANINE DNA GLYCOSYLASE"/>
    <property type="match status" value="1"/>
</dbReference>
<dbReference type="SUPFAM" id="SSF48150">
    <property type="entry name" value="DNA-glycosylase"/>
    <property type="match status" value="1"/>
</dbReference>
<dbReference type="Gene3D" id="1.10.340.30">
    <property type="entry name" value="Hypothetical protein, domain 2"/>
    <property type="match status" value="1"/>
</dbReference>
<sequence>MCKNWKKIIVNRVNLQLNPTLCGGQSFRWRRTGTNSWVGVFRNLIWIITQDDNFISYKCIGGKNEDVNVGKKHSNKTSGANCSELLSSYLRLNVDLEHYYKIWAESDVHFRETAPKMFGIRILNQEITENIFSFICSSNNNIKRISSMVEKLCEFYGEFIAEVDGQKYYSFPKVEDLTHDTVESDLRKAGFGYRAKFIYESACAIKNFGGDEWLNKLKVLSYKDAKKQLMELPGVGAKVADCICLMSLGHMESVPVDTHIFKVASDIYLPHLKKYKNMTDKIYNEIGDHFRSLHGEYAGWANTILFCADLKQHKATNNKKENKKVLQTNLNKF</sequence>
<dbReference type="InterPro" id="IPR012904">
    <property type="entry name" value="OGG_N"/>
</dbReference>
<keyword evidence="3" id="KW-0227">DNA damage</keyword>
<evidence type="ECO:0000256" key="7">
    <source>
        <dbReference type="ARBA" id="ARBA00023268"/>
    </source>
</evidence>
<dbReference type="SUPFAM" id="SSF55945">
    <property type="entry name" value="TATA-box binding protein-like"/>
    <property type="match status" value="1"/>
</dbReference>
<keyword evidence="12" id="KW-1185">Reference proteome</keyword>
<evidence type="ECO:0000256" key="1">
    <source>
        <dbReference type="ARBA" id="ARBA00010679"/>
    </source>
</evidence>
<dbReference type="Gene3D" id="1.10.1670.10">
    <property type="entry name" value="Helix-hairpin-Helix base-excision DNA repair enzymes (C-terminal)"/>
    <property type="match status" value="1"/>
</dbReference>
<reference evidence="11 12" key="1">
    <citation type="submission" date="2023-09" db="EMBL/GenBank/DDBJ databases">
        <title>Genomes of two closely related lineages of the louse Polyplax serrata with different host specificities.</title>
        <authorList>
            <person name="Martinu J."/>
            <person name="Tarabai H."/>
            <person name="Stefka J."/>
            <person name="Hypsa V."/>
        </authorList>
    </citation>
    <scope>NUCLEOTIDE SEQUENCE [LARGE SCALE GENOMIC DNA]</scope>
    <source>
        <strain evidence="11">98ZLc_SE</strain>
    </source>
</reference>
<evidence type="ECO:0000256" key="9">
    <source>
        <dbReference type="ARBA" id="ARBA00044632"/>
    </source>
</evidence>
<keyword evidence="8" id="KW-0326">Glycosidase</keyword>
<dbReference type="Pfam" id="PF00730">
    <property type="entry name" value="HhH-GPD"/>
    <property type="match status" value="1"/>
</dbReference>
<dbReference type="InterPro" id="IPR023170">
    <property type="entry name" value="HhH_base_excis_C"/>
</dbReference>
<keyword evidence="4" id="KW-0378">Hydrolase</keyword>
<organism evidence="11 12">
    <name type="scientific">Polyplax serrata</name>
    <name type="common">Common mouse louse</name>
    <dbReference type="NCBI Taxonomy" id="468196"/>
    <lineage>
        <taxon>Eukaryota</taxon>
        <taxon>Metazoa</taxon>
        <taxon>Ecdysozoa</taxon>
        <taxon>Arthropoda</taxon>
        <taxon>Hexapoda</taxon>
        <taxon>Insecta</taxon>
        <taxon>Pterygota</taxon>
        <taxon>Neoptera</taxon>
        <taxon>Paraneoptera</taxon>
        <taxon>Psocodea</taxon>
        <taxon>Troctomorpha</taxon>
        <taxon>Phthiraptera</taxon>
        <taxon>Anoplura</taxon>
        <taxon>Polyplacidae</taxon>
        <taxon>Polyplax</taxon>
    </lineage>
</organism>
<keyword evidence="5" id="KW-0234">DNA repair</keyword>
<evidence type="ECO:0000313" key="11">
    <source>
        <dbReference type="EMBL" id="KAK6641711.1"/>
    </source>
</evidence>
<protein>
    <recommendedName>
        <fullName evidence="2">DNA-(apurinic or apyrimidinic site) lyase</fullName>
        <ecNumber evidence="2">4.2.99.18</ecNumber>
    </recommendedName>
</protein>
<accession>A0ABR1BE55</accession>
<keyword evidence="7" id="KW-0511">Multifunctional enzyme</keyword>
<dbReference type="InterPro" id="IPR011257">
    <property type="entry name" value="DNA_glycosylase"/>
</dbReference>
<dbReference type="InterPro" id="IPR003265">
    <property type="entry name" value="HhH-GPD_domain"/>
</dbReference>
<evidence type="ECO:0000256" key="3">
    <source>
        <dbReference type="ARBA" id="ARBA00022763"/>
    </source>
</evidence>
<comment type="catalytic activity">
    <reaction evidence="9">
        <text>2'-deoxyribonucleotide-(2'-deoxyribose 5'-phosphate)-2'-deoxyribonucleotide-DNA = a 3'-end 2'-deoxyribonucleotide-(2,3-dehydro-2,3-deoxyribose 5'-phosphate)-DNA + a 5'-end 5'-phospho-2'-deoxyribonucleoside-DNA + H(+)</text>
        <dbReference type="Rhea" id="RHEA:66592"/>
        <dbReference type="Rhea" id="RHEA-COMP:13180"/>
        <dbReference type="Rhea" id="RHEA-COMP:16897"/>
        <dbReference type="Rhea" id="RHEA-COMP:17067"/>
        <dbReference type="ChEBI" id="CHEBI:15378"/>
        <dbReference type="ChEBI" id="CHEBI:136412"/>
        <dbReference type="ChEBI" id="CHEBI:157695"/>
        <dbReference type="ChEBI" id="CHEBI:167181"/>
        <dbReference type="EC" id="4.2.99.18"/>
    </reaction>
</comment>
<dbReference type="Pfam" id="PF07934">
    <property type="entry name" value="OGG_N"/>
    <property type="match status" value="1"/>
</dbReference>
<evidence type="ECO:0000256" key="5">
    <source>
        <dbReference type="ARBA" id="ARBA00023204"/>
    </source>
</evidence>
<dbReference type="Gene3D" id="3.30.310.40">
    <property type="match status" value="1"/>
</dbReference>
<evidence type="ECO:0000256" key="2">
    <source>
        <dbReference type="ARBA" id="ARBA00012720"/>
    </source>
</evidence>
<dbReference type="CDD" id="cd00056">
    <property type="entry name" value="ENDO3c"/>
    <property type="match status" value="1"/>
</dbReference>
<evidence type="ECO:0000313" key="12">
    <source>
        <dbReference type="Proteomes" id="UP001359485"/>
    </source>
</evidence>
<name>A0ABR1BE55_POLSC</name>
<dbReference type="EMBL" id="JAWJWF010000001">
    <property type="protein sequence ID" value="KAK6641711.1"/>
    <property type="molecule type" value="Genomic_DNA"/>
</dbReference>
<dbReference type="Proteomes" id="UP001359485">
    <property type="component" value="Unassembled WGS sequence"/>
</dbReference>
<comment type="similarity">
    <text evidence="1">Belongs to the type-1 OGG1 family.</text>
</comment>
<dbReference type="EC" id="4.2.99.18" evidence="2"/>
<dbReference type="PANTHER" id="PTHR10242:SF2">
    <property type="entry name" value="N-GLYCOSYLASE_DNA LYASE"/>
    <property type="match status" value="1"/>
</dbReference>
<proteinExistence type="inferred from homology"/>
<evidence type="ECO:0000256" key="8">
    <source>
        <dbReference type="ARBA" id="ARBA00023295"/>
    </source>
</evidence>
<dbReference type="SMART" id="SM00478">
    <property type="entry name" value="ENDO3c"/>
    <property type="match status" value="1"/>
</dbReference>
<comment type="caution">
    <text evidence="11">The sequence shown here is derived from an EMBL/GenBank/DDBJ whole genome shotgun (WGS) entry which is preliminary data.</text>
</comment>
<keyword evidence="6" id="KW-0456">Lyase</keyword>
<feature type="domain" description="HhH-GPD" evidence="10">
    <location>
        <begin position="136"/>
        <end position="303"/>
    </location>
</feature>
<evidence type="ECO:0000256" key="4">
    <source>
        <dbReference type="ARBA" id="ARBA00022801"/>
    </source>
</evidence>
<gene>
    <name evidence="11" type="ORF">RUM44_013426</name>
</gene>